<dbReference type="InterPro" id="IPR012846">
    <property type="entry name" value="Acetolactate_synth_lsu"/>
</dbReference>
<dbReference type="EC" id="2.2.1.6" evidence="4 11"/>
<dbReference type="GO" id="GO:0000287">
    <property type="term" value="F:magnesium ion binding"/>
    <property type="evidence" value="ECO:0007669"/>
    <property type="project" value="UniProtKB-UniRule"/>
</dbReference>
<dbReference type="Pfam" id="PF02776">
    <property type="entry name" value="TPP_enzyme_N"/>
    <property type="match status" value="1"/>
</dbReference>
<comment type="cofactor">
    <cofactor evidence="11">
        <name>Mg(2+)</name>
        <dbReference type="ChEBI" id="CHEBI:18420"/>
    </cofactor>
    <text evidence="11">Binds 1 Mg(2+) ion per subunit.</text>
</comment>
<evidence type="ECO:0000259" key="12">
    <source>
        <dbReference type="Pfam" id="PF00205"/>
    </source>
</evidence>
<evidence type="ECO:0000256" key="5">
    <source>
        <dbReference type="ARBA" id="ARBA00022605"/>
    </source>
</evidence>
<proteinExistence type="inferred from homology"/>
<comment type="pathway">
    <text evidence="2 11">Amino-acid biosynthesis; L-valine biosynthesis; L-valine from pyruvate: step 1/4.</text>
</comment>
<evidence type="ECO:0000313" key="15">
    <source>
        <dbReference type="EMBL" id="HIV03835.1"/>
    </source>
</evidence>
<feature type="domain" description="Thiamine pyrophosphate enzyme TPP-binding" evidence="13">
    <location>
        <begin position="392"/>
        <end position="553"/>
    </location>
</feature>
<dbReference type="SUPFAM" id="SSF52518">
    <property type="entry name" value="Thiamin diphosphate-binding fold (THDP-binding)"/>
    <property type="match status" value="2"/>
</dbReference>
<dbReference type="GO" id="GO:0005948">
    <property type="term" value="C:acetolactate synthase complex"/>
    <property type="evidence" value="ECO:0007669"/>
    <property type="project" value="TreeGrafter"/>
</dbReference>
<reference evidence="15" key="1">
    <citation type="submission" date="2020-10" db="EMBL/GenBank/DDBJ databases">
        <authorList>
            <person name="Gilroy R."/>
        </authorList>
    </citation>
    <scope>NUCLEOTIDE SEQUENCE</scope>
    <source>
        <strain evidence="15">10669</strain>
    </source>
</reference>
<evidence type="ECO:0000256" key="1">
    <source>
        <dbReference type="ARBA" id="ARBA00004974"/>
    </source>
</evidence>
<dbReference type="GO" id="GO:0050660">
    <property type="term" value="F:flavin adenine dinucleotide binding"/>
    <property type="evidence" value="ECO:0007669"/>
    <property type="project" value="InterPro"/>
</dbReference>
<evidence type="ECO:0000313" key="16">
    <source>
        <dbReference type="Proteomes" id="UP000886812"/>
    </source>
</evidence>
<evidence type="ECO:0000256" key="8">
    <source>
        <dbReference type="ARBA" id="ARBA00022842"/>
    </source>
</evidence>
<name>A0A9D1T0R6_9BACT</name>
<evidence type="ECO:0000256" key="10">
    <source>
        <dbReference type="ARBA" id="ARBA00023304"/>
    </source>
</evidence>
<keyword evidence="7 11" id="KW-0479">Metal-binding</keyword>
<dbReference type="PANTHER" id="PTHR18968:SF13">
    <property type="entry name" value="ACETOLACTATE SYNTHASE CATALYTIC SUBUNIT, MITOCHONDRIAL"/>
    <property type="match status" value="1"/>
</dbReference>
<dbReference type="FunFam" id="3.40.50.1220:FF:000008">
    <property type="entry name" value="Acetolactate synthase"/>
    <property type="match status" value="1"/>
</dbReference>
<dbReference type="SUPFAM" id="SSF52467">
    <property type="entry name" value="DHS-like NAD/FAD-binding domain"/>
    <property type="match status" value="1"/>
</dbReference>
<feature type="domain" description="Thiamine pyrophosphate enzyme N-terminal TPP-binding" evidence="14">
    <location>
        <begin position="1"/>
        <end position="116"/>
    </location>
</feature>
<dbReference type="NCBIfam" id="TIGR00118">
    <property type="entry name" value="acolac_lg"/>
    <property type="match status" value="1"/>
</dbReference>
<evidence type="ECO:0000256" key="3">
    <source>
        <dbReference type="ARBA" id="ARBA00007812"/>
    </source>
</evidence>
<dbReference type="Pfam" id="PF00205">
    <property type="entry name" value="TPP_enzyme_M"/>
    <property type="match status" value="1"/>
</dbReference>
<keyword evidence="9 11" id="KW-0786">Thiamine pyrophosphate</keyword>
<comment type="caution">
    <text evidence="15">The sequence shown here is derived from an EMBL/GenBank/DDBJ whole genome shotgun (WGS) entry which is preliminary data.</text>
</comment>
<dbReference type="Gene3D" id="3.40.50.1220">
    <property type="entry name" value="TPP-binding domain"/>
    <property type="match status" value="1"/>
</dbReference>
<dbReference type="EMBL" id="DVOG01000043">
    <property type="protein sequence ID" value="HIV03835.1"/>
    <property type="molecule type" value="Genomic_DNA"/>
</dbReference>
<evidence type="ECO:0000256" key="11">
    <source>
        <dbReference type="RuleBase" id="RU003591"/>
    </source>
</evidence>
<evidence type="ECO:0000256" key="9">
    <source>
        <dbReference type="ARBA" id="ARBA00023052"/>
    </source>
</evidence>
<organism evidence="15 16">
    <name type="scientific">Candidatus Spyradosoma merdigallinarum</name>
    <dbReference type="NCBI Taxonomy" id="2840950"/>
    <lineage>
        <taxon>Bacteria</taxon>
        <taxon>Pseudomonadati</taxon>
        <taxon>Verrucomicrobiota</taxon>
        <taxon>Opitutia</taxon>
        <taxon>Opitutia incertae sedis</taxon>
        <taxon>Candidatus Spyradosoma</taxon>
    </lineage>
</organism>
<evidence type="ECO:0000256" key="2">
    <source>
        <dbReference type="ARBA" id="ARBA00005025"/>
    </source>
</evidence>
<dbReference type="GO" id="GO:0003984">
    <property type="term" value="F:acetolactate synthase activity"/>
    <property type="evidence" value="ECO:0007669"/>
    <property type="project" value="UniProtKB-EC"/>
</dbReference>
<keyword evidence="6 11" id="KW-0808">Transferase</keyword>
<dbReference type="FunFam" id="3.40.50.970:FF:000007">
    <property type="entry name" value="Acetolactate synthase"/>
    <property type="match status" value="1"/>
</dbReference>
<comment type="catalytic activity">
    <reaction evidence="11">
        <text>2 pyruvate + H(+) = (2S)-2-acetolactate + CO2</text>
        <dbReference type="Rhea" id="RHEA:25249"/>
        <dbReference type="ChEBI" id="CHEBI:15361"/>
        <dbReference type="ChEBI" id="CHEBI:15378"/>
        <dbReference type="ChEBI" id="CHEBI:16526"/>
        <dbReference type="ChEBI" id="CHEBI:58476"/>
        <dbReference type="EC" id="2.2.1.6"/>
    </reaction>
</comment>
<dbReference type="GO" id="GO:0009099">
    <property type="term" value="P:L-valine biosynthetic process"/>
    <property type="evidence" value="ECO:0007669"/>
    <property type="project" value="TreeGrafter"/>
</dbReference>
<keyword evidence="5 11" id="KW-0028">Amino-acid biosynthesis</keyword>
<dbReference type="InterPro" id="IPR045229">
    <property type="entry name" value="TPP_enz"/>
</dbReference>
<dbReference type="InterPro" id="IPR029061">
    <property type="entry name" value="THDP-binding"/>
</dbReference>
<dbReference type="CDD" id="cd02015">
    <property type="entry name" value="TPP_AHAS"/>
    <property type="match status" value="1"/>
</dbReference>
<dbReference type="Gene3D" id="3.40.50.970">
    <property type="match status" value="2"/>
</dbReference>
<evidence type="ECO:0000259" key="13">
    <source>
        <dbReference type="Pfam" id="PF02775"/>
    </source>
</evidence>
<dbReference type="GO" id="GO:0009097">
    <property type="term" value="P:isoleucine biosynthetic process"/>
    <property type="evidence" value="ECO:0007669"/>
    <property type="project" value="TreeGrafter"/>
</dbReference>
<protein>
    <recommendedName>
        <fullName evidence="4 11">Acetolactate synthase</fullName>
        <ecNumber evidence="4 11">2.2.1.6</ecNumber>
    </recommendedName>
</protein>
<dbReference type="InterPro" id="IPR039368">
    <property type="entry name" value="AHAS_TPP"/>
</dbReference>
<evidence type="ECO:0000256" key="7">
    <source>
        <dbReference type="ARBA" id="ARBA00022723"/>
    </source>
</evidence>
<dbReference type="InterPro" id="IPR012001">
    <property type="entry name" value="Thiamin_PyroP_enz_TPP-bd_dom"/>
</dbReference>
<dbReference type="InterPro" id="IPR012000">
    <property type="entry name" value="Thiamin_PyroP_enz_cen_dom"/>
</dbReference>
<dbReference type="CDD" id="cd07035">
    <property type="entry name" value="TPP_PYR_POX_like"/>
    <property type="match status" value="1"/>
</dbReference>
<dbReference type="PANTHER" id="PTHR18968">
    <property type="entry name" value="THIAMINE PYROPHOSPHATE ENZYMES"/>
    <property type="match status" value="1"/>
</dbReference>
<feature type="domain" description="Thiamine pyrophosphate enzyme central" evidence="12">
    <location>
        <begin position="195"/>
        <end position="328"/>
    </location>
</feature>
<comment type="pathway">
    <text evidence="1 11">Amino-acid biosynthesis; L-isoleucine biosynthesis; L-isoleucine from 2-oxobutanoate: step 1/4.</text>
</comment>
<accession>A0A9D1T0R6</accession>
<dbReference type="GO" id="GO:0030976">
    <property type="term" value="F:thiamine pyrophosphate binding"/>
    <property type="evidence" value="ECO:0007669"/>
    <property type="project" value="UniProtKB-UniRule"/>
</dbReference>
<comment type="cofactor">
    <cofactor evidence="11">
        <name>thiamine diphosphate</name>
        <dbReference type="ChEBI" id="CHEBI:58937"/>
    </cofactor>
    <text evidence="11">Binds 1 thiamine pyrophosphate per subunit.</text>
</comment>
<dbReference type="Pfam" id="PF02775">
    <property type="entry name" value="TPP_enzyme_C"/>
    <property type="match status" value="1"/>
</dbReference>
<reference evidence="15" key="2">
    <citation type="journal article" date="2021" name="PeerJ">
        <title>Extensive microbial diversity within the chicken gut microbiome revealed by metagenomics and culture.</title>
        <authorList>
            <person name="Gilroy R."/>
            <person name="Ravi A."/>
            <person name="Getino M."/>
            <person name="Pursley I."/>
            <person name="Horton D.L."/>
            <person name="Alikhan N.F."/>
            <person name="Baker D."/>
            <person name="Gharbi K."/>
            <person name="Hall N."/>
            <person name="Watson M."/>
            <person name="Adriaenssens E.M."/>
            <person name="Foster-Nyarko E."/>
            <person name="Jarju S."/>
            <person name="Secka A."/>
            <person name="Antonio M."/>
            <person name="Oren A."/>
            <person name="Chaudhuri R.R."/>
            <person name="La Ragione R."/>
            <person name="Hildebrand F."/>
            <person name="Pallen M.J."/>
        </authorList>
    </citation>
    <scope>NUCLEOTIDE SEQUENCE</scope>
    <source>
        <strain evidence="15">10669</strain>
    </source>
</reference>
<dbReference type="Proteomes" id="UP000886812">
    <property type="component" value="Unassembled WGS sequence"/>
</dbReference>
<dbReference type="AlphaFoldDB" id="A0A9D1T0R6"/>
<comment type="similarity">
    <text evidence="3 11">Belongs to the TPP enzyme family.</text>
</comment>
<gene>
    <name evidence="15" type="primary">ilvB</name>
    <name evidence="15" type="ORF">IAC75_01640</name>
</gene>
<evidence type="ECO:0000256" key="4">
    <source>
        <dbReference type="ARBA" id="ARBA00013145"/>
    </source>
</evidence>
<sequence length="596" mass="65244">MRGADVVVRCLELLGVDTVFAYPGGSAIELNQALSKTKKMRVILPRHEQGGGFMASGYARSTGKPGVCFATSGPGATNLVTAIADAFMDSVPVIFITGQVFSQFIGKQAFQETDFFGMTLPVVKHSFLALNAEELPNIMFQAFKIATSGRPGPVVIDIPKDVQQALFTPKFPKSADEFSVKIPGKQHAMDDELKLVLDLISSAKKPVLYIGGGIISSESTELFRKFAKLTGVPVASTLMGLGVFPPDDPQSLYWFGMHGTVAGNWAVYHSDLLVAMGARFDDRITGPVDSFAPNATIVHFDIDRAEHNKNKRVQFPIEGEIHDALTRLLELAERIRFKKPDLTEWFKVIDGWKKQHPFPFSYDRHGSPHIMPQEAVETLYEETKGEAIVCTGVGQHQMWTPQYYHFKEPRTFISSLGSGTMGFGVPAACGVAAAHPEKTVVNVDGDGSVLMNIQELATMTVEKLPVKIMILNNQFLGMVAQWEDCFYGGNRGQTLLGDVNNIGSPDNLPAVYPDFVTIAAGFGVKGRRVVRREELRAAVREMLDTPGPFVLDVVVPYGEHVLPFLPAGRSALEIMTNESCGECTVARMEKLWGKKA</sequence>
<dbReference type="InterPro" id="IPR011766">
    <property type="entry name" value="TPP_enzyme_TPP-bd"/>
</dbReference>
<evidence type="ECO:0000256" key="6">
    <source>
        <dbReference type="ARBA" id="ARBA00022679"/>
    </source>
</evidence>
<dbReference type="InterPro" id="IPR029035">
    <property type="entry name" value="DHS-like_NAD/FAD-binding_dom"/>
</dbReference>
<evidence type="ECO:0000259" key="14">
    <source>
        <dbReference type="Pfam" id="PF02776"/>
    </source>
</evidence>
<keyword evidence="8 11" id="KW-0460">Magnesium</keyword>
<keyword evidence="10 11" id="KW-0100">Branched-chain amino acid biosynthesis</keyword>